<evidence type="ECO:0008006" key="3">
    <source>
        <dbReference type="Google" id="ProtNLM"/>
    </source>
</evidence>
<comment type="caution">
    <text evidence="1">The sequence shown here is derived from an EMBL/GenBank/DDBJ whole genome shotgun (WGS) entry which is preliminary data.</text>
</comment>
<dbReference type="Proteomes" id="UP000275408">
    <property type="component" value="Unassembled WGS sequence"/>
</dbReference>
<dbReference type="AlphaFoldDB" id="A0A3M6TFQ2"/>
<dbReference type="EMBL" id="RCHS01003687">
    <property type="protein sequence ID" value="RMX40139.1"/>
    <property type="molecule type" value="Genomic_DNA"/>
</dbReference>
<dbReference type="OMA" id="TYAEWYE"/>
<evidence type="ECO:0000313" key="1">
    <source>
        <dbReference type="EMBL" id="RMX40139.1"/>
    </source>
</evidence>
<dbReference type="PANTHER" id="PTHR28577:SF1">
    <property type="entry name" value="CENTROMERE PROTEIN P"/>
    <property type="match status" value="1"/>
</dbReference>
<dbReference type="InterPro" id="IPR027801">
    <property type="entry name" value="CENP-P"/>
</dbReference>
<name>A0A3M6TFQ2_POCDA</name>
<accession>A0A3M6TFQ2</accession>
<sequence>MMAFEHEWNQRKRRKCVANNDLSNKKYKKKAESRELTLQDISSLSDEIHHLEEEIFKRDSLCADTYTLESLAMIETKLLNADLPSSSKENNTDGKEKEIDVINERLRSLEKLTGLIFIENSTEMLSKTEATMVLLRRMLGTCLRIPFAVEFEVKEEENVNSLLSSKDAECMEHRVVELTRLQVSVTDHLAEQELAQFLEKVQEDKSLQPFFFGLIQYAEGHSNRQRTFGHFKMKYPEIVHLTNTSTASQFMKLYNRNKPGLVFTIWWRLVIGESGHVTSDIQIHASAPMKHTDQRDKYSLLRSVPKQFHKVMPIIGIEQAIELVVGLVCG</sequence>
<dbReference type="OrthoDB" id="5976950at2759"/>
<dbReference type="GO" id="GO:0005634">
    <property type="term" value="C:nucleus"/>
    <property type="evidence" value="ECO:0007669"/>
    <property type="project" value="TreeGrafter"/>
</dbReference>
<dbReference type="PANTHER" id="PTHR28577">
    <property type="entry name" value="CENTROMERE PROTEIN P"/>
    <property type="match status" value="1"/>
</dbReference>
<proteinExistence type="predicted"/>
<dbReference type="Pfam" id="PF13096">
    <property type="entry name" value="CENP-P"/>
    <property type="match status" value="1"/>
</dbReference>
<gene>
    <name evidence="1" type="ORF">pdam_00002232</name>
</gene>
<evidence type="ECO:0000313" key="2">
    <source>
        <dbReference type="Proteomes" id="UP000275408"/>
    </source>
</evidence>
<dbReference type="GO" id="GO:0000775">
    <property type="term" value="C:chromosome, centromeric region"/>
    <property type="evidence" value="ECO:0007669"/>
    <property type="project" value="InterPro"/>
</dbReference>
<organism evidence="1 2">
    <name type="scientific">Pocillopora damicornis</name>
    <name type="common">Cauliflower coral</name>
    <name type="synonym">Millepora damicornis</name>
    <dbReference type="NCBI Taxonomy" id="46731"/>
    <lineage>
        <taxon>Eukaryota</taxon>
        <taxon>Metazoa</taxon>
        <taxon>Cnidaria</taxon>
        <taxon>Anthozoa</taxon>
        <taxon>Hexacorallia</taxon>
        <taxon>Scleractinia</taxon>
        <taxon>Astrocoeniina</taxon>
        <taxon>Pocilloporidae</taxon>
        <taxon>Pocillopora</taxon>
    </lineage>
</organism>
<dbReference type="GO" id="GO:0034080">
    <property type="term" value="P:CENP-A containing chromatin assembly"/>
    <property type="evidence" value="ECO:0007669"/>
    <property type="project" value="InterPro"/>
</dbReference>
<reference evidence="1 2" key="1">
    <citation type="journal article" date="2018" name="Sci. Rep.">
        <title>Comparative analysis of the Pocillopora damicornis genome highlights role of immune system in coral evolution.</title>
        <authorList>
            <person name="Cunning R."/>
            <person name="Bay R.A."/>
            <person name="Gillette P."/>
            <person name="Baker A.C."/>
            <person name="Traylor-Knowles N."/>
        </authorList>
    </citation>
    <scope>NUCLEOTIDE SEQUENCE [LARGE SCALE GENOMIC DNA]</scope>
    <source>
        <strain evidence="1">RSMAS</strain>
        <tissue evidence="1">Whole animal</tissue>
    </source>
</reference>
<keyword evidence="2" id="KW-1185">Reference proteome</keyword>
<protein>
    <recommendedName>
        <fullName evidence="3">Centromere protein P</fullName>
    </recommendedName>
</protein>
<dbReference type="STRING" id="46731.A0A3M6TFQ2"/>